<dbReference type="EMBL" id="HE978317">
    <property type="protein sequence ID" value="CCK69903.1"/>
    <property type="molecule type" value="Genomic_DNA"/>
</dbReference>
<feature type="coiled-coil region" evidence="1">
    <location>
        <begin position="21"/>
        <end position="48"/>
    </location>
</feature>
<proteinExistence type="predicted"/>
<evidence type="ECO:0000313" key="3">
    <source>
        <dbReference type="EMBL" id="CCK69903.1"/>
    </source>
</evidence>
<reference evidence="4" key="2">
    <citation type="submission" date="2012-08" db="EMBL/GenBank/DDBJ databases">
        <title>Genome sequence of Kazachstania naganishii.</title>
        <authorList>
            <person name="Gordon J.L."/>
            <person name="Armisen D."/>
            <person name="Proux-Wera E."/>
            <person name="OhEigeartaigh S.S."/>
            <person name="Byrne K.P."/>
            <person name="Wolfe K.H."/>
        </authorList>
    </citation>
    <scope>NUCLEOTIDE SEQUENCE [LARGE SCALE GENOMIC DNA]</scope>
    <source>
        <strain evidence="4">ATCC MYA-139 / BCRC 22969 / CBS 8797 / CCRC 22969 / KCTC 17520 / NBRC 10181 / NCYC 3082</strain>
    </source>
</reference>
<keyword evidence="1" id="KW-0175">Coiled coil</keyword>
<keyword evidence="4" id="KW-1185">Reference proteome</keyword>
<dbReference type="HOGENOM" id="CLU_1704490_0_0_1"/>
<name>J7RK68_HUIN7</name>
<sequence>MQPPASQRQDPAVDDQLLYTLAAKQREMSELESRMAVLRKEVAELESQVCESRGYRPEGNGGAGLPRDPVKLAEIATTTTNRLWRGLVDKFNEFNVAEDEFDDKQKKDRRYKEYYIKEAYDFDEDEIEEESRKEMSFARGKPRREAPESSTHRM</sequence>
<dbReference type="GeneID" id="34525592"/>
<organism evidence="3 4">
    <name type="scientific">Huiozyma naganishii (strain ATCC MYA-139 / BCRC 22969 / CBS 8797 / KCTC 17520 / NBRC 10181 / NCYC 3082 / Yp74L-3)</name>
    <name type="common">Yeast</name>
    <name type="synonym">Kazachstania naganishii</name>
    <dbReference type="NCBI Taxonomy" id="1071383"/>
    <lineage>
        <taxon>Eukaryota</taxon>
        <taxon>Fungi</taxon>
        <taxon>Dikarya</taxon>
        <taxon>Ascomycota</taxon>
        <taxon>Saccharomycotina</taxon>
        <taxon>Saccharomycetes</taxon>
        <taxon>Saccharomycetales</taxon>
        <taxon>Saccharomycetaceae</taxon>
        <taxon>Huiozyma</taxon>
    </lineage>
</organism>
<feature type="compositionally biased region" description="Basic and acidic residues" evidence="2">
    <location>
        <begin position="143"/>
        <end position="154"/>
    </location>
</feature>
<dbReference type="KEGG" id="kng:KNAG_0D01510"/>
<feature type="region of interest" description="Disordered" evidence="2">
    <location>
        <begin position="125"/>
        <end position="154"/>
    </location>
</feature>
<evidence type="ECO:0000256" key="2">
    <source>
        <dbReference type="SAM" id="MobiDB-lite"/>
    </source>
</evidence>
<evidence type="ECO:0000256" key="1">
    <source>
        <dbReference type="SAM" id="Coils"/>
    </source>
</evidence>
<evidence type="ECO:0000313" key="4">
    <source>
        <dbReference type="Proteomes" id="UP000006310"/>
    </source>
</evidence>
<dbReference type="AlphaFoldDB" id="J7RK68"/>
<accession>J7RK68</accession>
<dbReference type="OrthoDB" id="4067896at2759"/>
<dbReference type="Proteomes" id="UP000006310">
    <property type="component" value="Chromosome 4"/>
</dbReference>
<protein>
    <submittedName>
        <fullName evidence="3">Uncharacterized protein</fullName>
    </submittedName>
</protein>
<gene>
    <name evidence="3" type="primary">KNAG0D01510</name>
    <name evidence="3" type="ordered locus">KNAG_0D01510</name>
</gene>
<reference evidence="3 4" key="1">
    <citation type="journal article" date="2011" name="Proc. Natl. Acad. Sci. U.S.A.">
        <title>Evolutionary erosion of yeast sex chromosomes by mating-type switching accidents.</title>
        <authorList>
            <person name="Gordon J.L."/>
            <person name="Armisen D."/>
            <person name="Proux-Wera E."/>
            <person name="Oheigeartaigh S.S."/>
            <person name="Byrne K.P."/>
            <person name="Wolfe K.H."/>
        </authorList>
    </citation>
    <scope>NUCLEOTIDE SEQUENCE [LARGE SCALE GENOMIC DNA]</scope>
    <source>
        <strain evidence="4">ATCC MYA-139 / BCRC 22969 / CBS 8797 / CCRC 22969 / KCTC 17520 / NBRC 10181 / NCYC 3082</strain>
    </source>
</reference>
<dbReference type="RefSeq" id="XP_022464149.1">
    <property type="nucleotide sequence ID" value="XM_022607567.1"/>
</dbReference>